<keyword evidence="1" id="KW-0175">Coiled coil</keyword>
<dbReference type="Proteomes" id="UP001498476">
    <property type="component" value="Unassembled WGS sequence"/>
</dbReference>
<accession>A0ABR1GTK3</accession>
<dbReference type="EMBL" id="JAZAVJ010000177">
    <property type="protein sequence ID" value="KAK7408686.1"/>
    <property type="molecule type" value="Genomic_DNA"/>
</dbReference>
<sequence>MGTALAEPKITRAWDEMELKDQTMAAWHTNEVHPLTLRLDGYHVELKALLSKLDDNMQILKQELMDDQANQAVTKFAVNDLLDRWKAFSNVLKVAAQGFELCLQQHTGEDTTHELLLETRQIDLTTKRLSSATFSFRWPPSRVELRDVVEKLCRSTEVLEAKAEKIFTNMDHLVTSTLPKNLSWSVMGIETATIECSDIEKRGDFITEDKMNESRDRLLTMLNEWALRRGFFEGTEH</sequence>
<gene>
    <name evidence="2" type="ORF">QQX98_009154</name>
</gene>
<feature type="coiled-coil region" evidence="1">
    <location>
        <begin position="43"/>
        <end position="70"/>
    </location>
</feature>
<keyword evidence="3" id="KW-1185">Reference proteome</keyword>
<organism evidence="2 3">
    <name type="scientific">Neonectria punicea</name>
    <dbReference type="NCBI Taxonomy" id="979145"/>
    <lineage>
        <taxon>Eukaryota</taxon>
        <taxon>Fungi</taxon>
        <taxon>Dikarya</taxon>
        <taxon>Ascomycota</taxon>
        <taxon>Pezizomycotina</taxon>
        <taxon>Sordariomycetes</taxon>
        <taxon>Hypocreomycetidae</taxon>
        <taxon>Hypocreales</taxon>
        <taxon>Nectriaceae</taxon>
        <taxon>Neonectria</taxon>
    </lineage>
</organism>
<evidence type="ECO:0000313" key="3">
    <source>
        <dbReference type="Proteomes" id="UP001498476"/>
    </source>
</evidence>
<proteinExistence type="predicted"/>
<name>A0ABR1GTK3_9HYPO</name>
<evidence type="ECO:0000256" key="1">
    <source>
        <dbReference type="SAM" id="Coils"/>
    </source>
</evidence>
<protein>
    <submittedName>
        <fullName evidence="2">Uncharacterized protein</fullName>
    </submittedName>
</protein>
<evidence type="ECO:0000313" key="2">
    <source>
        <dbReference type="EMBL" id="KAK7408686.1"/>
    </source>
</evidence>
<comment type="caution">
    <text evidence="2">The sequence shown here is derived from an EMBL/GenBank/DDBJ whole genome shotgun (WGS) entry which is preliminary data.</text>
</comment>
<reference evidence="2 3" key="1">
    <citation type="journal article" date="2025" name="Microbiol. Resour. Announc.">
        <title>Draft genome sequences for Neonectria magnoliae and Neonectria punicea, canker pathogens of Liriodendron tulipifera and Acer saccharum in West Virginia.</title>
        <authorList>
            <person name="Petronek H.M."/>
            <person name="Kasson M.T."/>
            <person name="Metheny A.M."/>
            <person name="Stauder C.M."/>
            <person name="Lovett B."/>
            <person name="Lynch S.C."/>
            <person name="Garnas J.R."/>
            <person name="Kasson L.R."/>
            <person name="Stajich J.E."/>
        </authorList>
    </citation>
    <scope>NUCLEOTIDE SEQUENCE [LARGE SCALE GENOMIC DNA]</scope>
    <source>
        <strain evidence="2 3">NRRL 64653</strain>
    </source>
</reference>